<protein>
    <recommendedName>
        <fullName evidence="1">AB hydrolase-1 domain-containing protein</fullName>
    </recommendedName>
</protein>
<proteinExistence type="predicted"/>
<accession>A0AB34KUA8</accession>
<evidence type="ECO:0000313" key="3">
    <source>
        <dbReference type="Proteomes" id="UP000803884"/>
    </source>
</evidence>
<dbReference type="GO" id="GO:0016020">
    <property type="term" value="C:membrane"/>
    <property type="evidence" value="ECO:0007669"/>
    <property type="project" value="TreeGrafter"/>
</dbReference>
<dbReference type="GO" id="GO:0046464">
    <property type="term" value="P:acylglycerol catabolic process"/>
    <property type="evidence" value="ECO:0007669"/>
    <property type="project" value="TreeGrafter"/>
</dbReference>
<dbReference type="SUPFAM" id="SSF53474">
    <property type="entry name" value="alpha/beta-Hydrolases"/>
    <property type="match status" value="1"/>
</dbReference>
<dbReference type="GeneID" id="96005806"/>
<dbReference type="Gene3D" id="3.40.50.1820">
    <property type="entry name" value="alpha/beta hydrolase"/>
    <property type="match status" value="1"/>
</dbReference>
<comment type="caution">
    <text evidence="2">The sequence shown here is derived from an EMBL/GenBank/DDBJ whole genome shotgun (WGS) entry which is preliminary data.</text>
</comment>
<dbReference type="PANTHER" id="PTHR43798">
    <property type="entry name" value="MONOACYLGLYCEROL LIPASE"/>
    <property type="match status" value="1"/>
</dbReference>
<gene>
    <name evidence="2" type="ORF">WHR41_04362</name>
</gene>
<dbReference type="PANTHER" id="PTHR43798:SF5">
    <property type="entry name" value="MONOACYLGLYCEROL LIPASE ABHD6"/>
    <property type="match status" value="1"/>
</dbReference>
<dbReference type="InterPro" id="IPR029058">
    <property type="entry name" value="AB_hydrolase_fold"/>
</dbReference>
<feature type="domain" description="AB hydrolase-1" evidence="1">
    <location>
        <begin position="28"/>
        <end position="247"/>
    </location>
</feature>
<dbReference type="GO" id="GO:0047372">
    <property type="term" value="F:monoacylglycerol lipase activity"/>
    <property type="evidence" value="ECO:0007669"/>
    <property type="project" value="TreeGrafter"/>
</dbReference>
<reference evidence="2 3" key="1">
    <citation type="journal article" date="2020" name="Microbiol. Resour. Announc.">
        <title>Draft Genome Sequence of a Cladosporium Species Isolated from the Mesophotic Ascidian Didemnum maculosum.</title>
        <authorList>
            <person name="Gioti A."/>
            <person name="Siaperas R."/>
            <person name="Nikolaivits E."/>
            <person name="Le Goff G."/>
            <person name="Ouazzani J."/>
            <person name="Kotoulas G."/>
            <person name="Topakas E."/>
        </authorList>
    </citation>
    <scope>NUCLEOTIDE SEQUENCE [LARGE SCALE GENOMIC DNA]</scope>
    <source>
        <strain evidence="2 3">TM138-S3</strain>
    </source>
</reference>
<dbReference type="Proteomes" id="UP000803884">
    <property type="component" value="Unassembled WGS sequence"/>
</dbReference>
<dbReference type="EMBL" id="JAAQHG020000011">
    <property type="protein sequence ID" value="KAL1587106.1"/>
    <property type="molecule type" value="Genomic_DNA"/>
</dbReference>
<dbReference type="InterPro" id="IPR000073">
    <property type="entry name" value="AB_hydrolase_1"/>
</dbReference>
<evidence type="ECO:0000259" key="1">
    <source>
        <dbReference type="Pfam" id="PF00561"/>
    </source>
</evidence>
<evidence type="ECO:0000313" key="2">
    <source>
        <dbReference type="EMBL" id="KAL1587106.1"/>
    </source>
</evidence>
<dbReference type="AlphaFoldDB" id="A0AB34KUA8"/>
<keyword evidence="3" id="KW-1185">Reference proteome</keyword>
<name>A0AB34KUA8_9PEZI</name>
<dbReference type="Pfam" id="PF00561">
    <property type="entry name" value="Abhydrolase_1"/>
    <property type="match status" value="1"/>
</dbReference>
<organism evidence="2 3">
    <name type="scientific">Cladosporium halotolerans</name>
    <dbReference type="NCBI Taxonomy" id="1052096"/>
    <lineage>
        <taxon>Eukaryota</taxon>
        <taxon>Fungi</taxon>
        <taxon>Dikarya</taxon>
        <taxon>Ascomycota</taxon>
        <taxon>Pezizomycotina</taxon>
        <taxon>Dothideomycetes</taxon>
        <taxon>Dothideomycetidae</taxon>
        <taxon>Cladosporiales</taxon>
        <taxon>Cladosporiaceae</taxon>
        <taxon>Cladosporium</taxon>
    </lineage>
</organism>
<dbReference type="InterPro" id="IPR050266">
    <property type="entry name" value="AB_hydrolase_sf"/>
</dbReference>
<sequence>MPHASVNGHQLHYFDSHALNQAPSSTLPIVMVHGLGSSQNYWMPVISQLASTYRCIALDSYGAGRSKSNGEKVTLEGLAEDVIGLMDSLSIQKAIIAGHSMGGTITCIIASQHPERVAGIVPVGPVNPGSVKPEIFNSRIETALKDGMEPMANTIPTAATSQKTSSLSRGFIRELILASNPQGYASHCQAIVDAKEPEFAAVKAPVCILAGDEDRSAPLEGCKYIYEHIGSSKRDLKVLDACGHWHCVEVPEKVAEEIGAFCSSL</sequence>
<dbReference type="RefSeq" id="XP_069230211.1">
    <property type="nucleotide sequence ID" value="XM_069372968.1"/>
</dbReference>
<dbReference type="PRINTS" id="PR00111">
    <property type="entry name" value="ABHYDROLASE"/>
</dbReference>